<organism evidence="10 11">
    <name type="scientific">Caulifigura coniformis</name>
    <dbReference type="NCBI Taxonomy" id="2527983"/>
    <lineage>
        <taxon>Bacteria</taxon>
        <taxon>Pseudomonadati</taxon>
        <taxon>Planctomycetota</taxon>
        <taxon>Planctomycetia</taxon>
        <taxon>Planctomycetales</taxon>
        <taxon>Planctomycetaceae</taxon>
        <taxon>Caulifigura</taxon>
    </lineage>
</organism>
<feature type="binding site" evidence="8">
    <location>
        <begin position="353"/>
        <end position="354"/>
    </location>
    <ligand>
        <name>ATP</name>
        <dbReference type="ChEBI" id="CHEBI:30616"/>
    </ligand>
</feature>
<feature type="binding site" evidence="8">
    <location>
        <begin position="275"/>
        <end position="280"/>
    </location>
    <ligand>
        <name>ATP</name>
        <dbReference type="ChEBI" id="CHEBI:30616"/>
    </ligand>
</feature>
<accession>A0A517SHQ1</accession>
<dbReference type="Gene3D" id="3.40.50.800">
    <property type="entry name" value="Anticodon-binding domain"/>
    <property type="match status" value="1"/>
</dbReference>
<dbReference type="InterPro" id="IPR022961">
    <property type="entry name" value="Gly_tRNA_ligase_bac"/>
</dbReference>
<evidence type="ECO:0000313" key="11">
    <source>
        <dbReference type="Proteomes" id="UP000315700"/>
    </source>
</evidence>
<feature type="binding site" evidence="8">
    <location>
        <position position="114"/>
    </location>
    <ligand>
        <name>substrate</name>
    </ligand>
</feature>
<evidence type="ECO:0000313" key="10">
    <source>
        <dbReference type="EMBL" id="QDT55653.1"/>
    </source>
</evidence>
<comment type="subcellular location">
    <subcellularLocation>
        <location evidence="8">Cytoplasm</location>
    </subcellularLocation>
</comment>
<dbReference type="EC" id="6.1.1.14" evidence="8"/>
<dbReference type="NCBIfam" id="NF003211">
    <property type="entry name" value="PRK04173.1"/>
    <property type="match status" value="1"/>
</dbReference>
<dbReference type="Pfam" id="PF03129">
    <property type="entry name" value="HGTP_anticodon"/>
    <property type="match status" value="1"/>
</dbReference>
<keyword evidence="6 8" id="KW-0648">Protein biosynthesis</keyword>
<protein>
    <recommendedName>
        <fullName evidence="8">Glycine--tRNA ligase</fullName>
        <ecNumber evidence="8">6.1.1.14</ecNumber>
    </recommendedName>
    <alternativeName>
        <fullName evidence="8">Glycyl-tRNA synthetase</fullName>
        <shortName evidence="8">GlyRS</shortName>
    </alternativeName>
</protein>
<proteinExistence type="inferred from homology"/>
<dbReference type="GO" id="GO:1990742">
    <property type="term" value="C:microvesicle"/>
    <property type="evidence" value="ECO:0007669"/>
    <property type="project" value="UniProtKB-ARBA"/>
</dbReference>
<dbReference type="EMBL" id="CP036271">
    <property type="protein sequence ID" value="QDT55653.1"/>
    <property type="molecule type" value="Genomic_DNA"/>
</dbReference>
<dbReference type="CDD" id="cd00774">
    <property type="entry name" value="GlyRS-like_core"/>
    <property type="match status" value="1"/>
</dbReference>
<comment type="similarity">
    <text evidence="1 8">Belongs to the class-II aminoacyl-tRNA synthetase family.</text>
</comment>
<feature type="binding site" evidence="8">
    <location>
        <begin position="280"/>
        <end position="284"/>
    </location>
    <ligand>
        <name>substrate</name>
    </ligand>
</feature>
<dbReference type="HAMAP" id="MF_00253_B">
    <property type="entry name" value="Gly_tRNA_synth_B"/>
    <property type="match status" value="1"/>
</dbReference>
<dbReference type="PANTHER" id="PTHR10745">
    <property type="entry name" value="GLYCYL-TRNA SYNTHETASE/DNA POLYMERASE SUBUNIT GAMMA-2"/>
    <property type="match status" value="1"/>
</dbReference>
<keyword evidence="11" id="KW-1185">Reference proteome</keyword>
<dbReference type="Gene3D" id="3.30.930.10">
    <property type="entry name" value="Bira Bifunctional Protein, Domain 2"/>
    <property type="match status" value="1"/>
</dbReference>
<dbReference type="KEGG" id="ccos:Pan44_36990"/>
<dbReference type="PROSITE" id="PS50862">
    <property type="entry name" value="AA_TRNA_LIGASE_II"/>
    <property type="match status" value="1"/>
</dbReference>
<dbReference type="SUPFAM" id="SSF52954">
    <property type="entry name" value="Class II aaRS ABD-related"/>
    <property type="match status" value="1"/>
</dbReference>
<dbReference type="GO" id="GO:0004820">
    <property type="term" value="F:glycine-tRNA ligase activity"/>
    <property type="evidence" value="ECO:0007669"/>
    <property type="project" value="UniProtKB-UniRule"/>
</dbReference>
<evidence type="ECO:0000259" key="9">
    <source>
        <dbReference type="PROSITE" id="PS50862"/>
    </source>
</evidence>
<dbReference type="GO" id="GO:0070062">
    <property type="term" value="C:extracellular exosome"/>
    <property type="evidence" value="ECO:0007669"/>
    <property type="project" value="UniProtKB-ARBA"/>
</dbReference>
<feature type="binding site" evidence="8">
    <location>
        <begin position="420"/>
        <end position="423"/>
    </location>
    <ligand>
        <name>ATP</name>
        <dbReference type="ChEBI" id="CHEBI:30616"/>
    </ligand>
</feature>
<keyword evidence="7 8" id="KW-0030">Aminoacyl-tRNA synthetase</keyword>
<dbReference type="AlphaFoldDB" id="A0A517SHQ1"/>
<dbReference type="InterPro" id="IPR036621">
    <property type="entry name" value="Anticodon-bd_dom_sf"/>
</dbReference>
<evidence type="ECO:0000256" key="2">
    <source>
        <dbReference type="ARBA" id="ARBA00022490"/>
    </source>
</evidence>
<evidence type="ECO:0000256" key="1">
    <source>
        <dbReference type="ARBA" id="ARBA00008226"/>
    </source>
</evidence>
<dbReference type="InterPro" id="IPR002315">
    <property type="entry name" value="tRNA-synt_gly"/>
</dbReference>
<evidence type="ECO:0000256" key="3">
    <source>
        <dbReference type="ARBA" id="ARBA00022598"/>
    </source>
</evidence>
<dbReference type="InterPro" id="IPR004154">
    <property type="entry name" value="Anticodon-bd"/>
</dbReference>
<dbReference type="FunFam" id="3.40.50.800:FF:000002">
    <property type="entry name" value="Glycine--tRNA ligase"/>
    <property type="match status" value="1"/>
</dbReference>
<dbReference type="GO" id="GO:0005737">
    <property type="term" value="C:cytoplasm"/>
    <property type="evidence" value="ECO:0007669"/>
    <property type="project" value="UniProtKB-SubCell"/>
</dbReference>
<evidence type="ECO:0000256" key="5">
    <source>
        <dbReference type="ARBA" id="ARBA00022840"/>
    </source>
</evidence>
<dbReference type="SUPFAM" id="SSF55681">
    <property type="entry name" value="Class II aaRS and biotin synthetases"/>
    <property type="match status" value="1"/>
</dbReference>
<comment type="catalytic activity">
    <reaction evidence="8">
        <text>tRNA(Gly) + glycine + ATP = glycyl-tRNA(Gly) + AMP + diphosphate</text>
        <dbReference type="Rhea" id="RHEA:16013"/>
        <dbReference type="Rhea" id="RHEA-COMP:9664"/>
        <dbReference type="Rhea" id="RHEA-COMP:9683"/>
        <dbReference type="ChEBI" id="CHEBI:30616"/>
        <dbReference type="ChEBI" id="CHEBI:33019"/>
        <dbReference type="ChEBI" id="CHEBI:57305"/>
        <dbReference type="ChEBI" id="CHEBI:78442"/>
        <dbReference type="ChEBI" id="CHEBI:78522"/>
        <dbReference type="ChEBI" id="CHEBI:456215"/>
        <dbReference type="EC" id="6.1.1.14"/>
    </reaction>
</comment>
<gene>
    <name evidence="8 10" type="primary">glyQS</name>
    <name evidence="10" type="ORF">Pan44_36990</name>
</gene>
<evidence type="ECO:0000256" key="8">
    <source>
        <dbReference type="HAMAP-Rule" id="MF_00253"/>
    </source>
</evidence>
<dbReference type="Pfam" id="PF00587">
    <property type="entry name" value="tRNA-synt_2b"/>
    <property type="match status" value="1"/>
</dbReference>
<dbReference type="NCBIfam" id="TIGR00389">
    <property type="entry name" value="glyS_dimeric"/>
    <property type="match status" value="1"/>
</dbReference>
<dbReference type="GO" id="GO:0015966">
    <property type="term" value="P:diadenosine tetraphosphate biosynthetic process"/>
    <property type="evidence" value="ECO:0007669"/>
    <property type="project" value="UniProtKB-ARBA"/>
</dbReference>
<evidence type="ECO:0000256" key="6">
    <source>
        <dbReference type="ARBA" id="ARBA00022917"/>
    </source>
</evidence>
<keyword evidence="2 8" id="KW-0963">Cytoplasm</keyword>
<dbReference type="InterPro" id="IPR045864">
    <property type="entry name" value="aa-tRNA-synth_II/BPL/LPL"/>
</dbReference>
<comment type="subunit">
    <text evidence="8">Homodimer.</text>
</comment>
<comment type="function">
    <text evidence="8">Catalyzes the attachment of glycine to tRNA(Gly).</text>
</comment>
<evidence type="ECO:0000256" key="4">
    <source>
        <dbReference type="ARBA" id="ARBA00022741"/>
    </source>
</evidence>
<feature type="binding site" evidence="8">
    <location>
        <position position="233"/>
    </location>
    <ligand>
        <name>substrate</name>
    </ligand>
</feature>
<dbReference type="InterPro" id="IPR027031">
    <property type="entry name" value="Gly-tRNA_synthase/POLG2"/>
</dbReference>
<dbReference type="GO" id="GO:0006426">
    <property type="term" value="P:glycyl-tRNA aminoacylation"/>
    <property type="evidence" value="ECO:0007669"/>
    <property type="project" value="UniProtKB-UniRule"/>
</dbReference>
<keyword evidence="3 8" id="KW-0436">Ligase</keyword>
<keyword evidence="4 8" id="KW-0547">Nucleotide-binding</keyword>
<dbReference type="PRINTS" id="PR01043">
    <property type="entry name" value="TRNASYNTHGLY"/>
</dbReference>
<reference evidence="10 11" key="1">
    <citation type="submission" date="2019-02" db="EMBL/GenBank/DDBJ databases">
        <title>Deep-cultivation of Planctomycetes and their phenomic and genomic characterization uncovers novel biology.</title>
        <authorList>
            <person name="Wiegand S."/>
            <person name="Jogler M."/>
            <person name="Boedeker C."/>
            <person name="Pinto D."/>
            <person name="Vollmers J."/>
            <person name="Rivas-Marin E."/>
            <person name="Kohn T."/>
            <person name="Peeters S.H."/>
            <person name="Heuer A."/>
            <person name="Rast P."/>
            <person name="Oberbeckmann S."/>
            <person name="Bunk B."/>
            <person name="Jeske O."/>
            <person name="Meyerdierks A."/>
            <person name="Storesund J.E."/>
            <person name="Kallscheuer N."/>
            <person name="Luecker S."/>
            <person name="Lage O.M."/>
            <person name="Pohl T."/>
            <person name="Merkel B.J."/>
            <person name="Hornburger P."/>
            <person name="Mueller R.-W."/>
            <person name="Bruemmer F."/>
            <person name="Labrenz M."/>
            <person name="Spormann A.M."/>
            <person name="Op den Camp H."/>
            <person name="Overmann J."/>
            <person name="Amann R."/>
            <person name="Jetten M.S.M."/>
            <person name="Mascher T."/>
            <person name="Medema M.H."/>
            <person name="Devos D.P."/>
            <person name="Kaster A.-K."/>
            <person name="Ovreas L."/>
            <person name="Rohde M."/>
            <person name="Galperin M.Y."/>
            <person name="Jogler C."/>
        </authorList>
    </citation>
    <scope>NUCLEOTIDE SEQUENCE [LARGE SCALE GENOMIC DNA]</scope>
    <source>
        <strain evidence="10 11">Pan44</strain>
    </source>
</reference>
<dbReference type="GO" id="GO:0004081">
    <property type="term" value="F:bis(5'-nucleosyl)-tetraphosphatase (asymmetrical) activity"/>
    <property type="evidence" value="ECO:0007669"/>
    <property type="project" value="UniProtKB-ARBA"/>
</dbReference>
<dbReference type="CDD" id="cd00858">
    <property type="entry name" value="GlyRS_anticodon"/>
    <property type="match status" value="1"/>
</dbReference>
<feature type="binding site" evidence="8">
    <location>
        <begin position="416"/>
        <end position="420"/>
    </location>
    <ligand>
        <name>substrate</name>
    </ligand>
</feature>
<evidence type="ECO:0000256" key="7">
    <source>
        <dbReference type="ARBA" id="ARBA00023146"/>
    </source>
</evidence>
<dbReference type="InterPro" id="IPR006195">
    <property type="entry name" value="aa-tRNA-synth_II"/>
</dbReference>
<feature type="binding site" evidence="8">
    <location>
        <begin position="265"/>
        <end position="267"/>
    </location>
    <ligand>
        <name>ATP</name>
        <dbReference type="ChEBI" id="CHEBI:30616"/>
    </ligand>
</feature>
<feature type="domain" description="Aminoacyl-transfer RNA synthetases class-II family profile" evidence="9">
    <location>
        <begin position="190"/>
        <end position="455"/>
    </location>
</feature>
<dbReference type="GO" id="GO:0005524">
    <property type="term" value="F:ATP binding"/>
    <property type="evidence" value="ECO:0007669"/>
    <property type="project" value="UniProtKB-UniRule"/>
</dbReference>
<dbReference type="PANTHER" id="PTHR10745:SF8">
    <property type="entry name" value="DNA POLYMERASE SUBUNIT GAMMA-2, MITOCHONDRIAL"/>
    <property type="match status" value="1"/>
</dbReference>
<dbReference type="InterPro" id="IPR033731">
    <property type="entry name" value="GlyRS-like_core"/>
</dbReference>
<keyword evidence="5 8" id="KW-0067">ATP-binding</keyword>
<sequence>MAAPRSGLMDKIVALCKRRGFIFQNSEIYGGLNGFWDYGPLGTELKRNVRNAWYDDMVSRHDPLDAPEGAPQAFSMVGVETSIIMHPQVWKCSGHFDLFVDKMVDCREAKKRYRFDHIKGRWIEGQVKDPGAETKTKRKLFITAVADGDELEAALTQRALKIFEMRSKDADKLQWQSDPTSFVTISQSDYVNVLAPDATAPGTLTEPRDFNLMFKTIIGALGTADDTAYLRPETAQGIFVNFKNVCDSTRVKVPFGICQVGKSFRNEITPRNFTFRSREFEQMEIEFFCHPAESQAWYTYWRNRRYAWYTSLGIKSDKLILREHAADELSHYSCGTADIEYAFPFLDEGEYGELEGIAHRGDFDLRSHMEGKLKNENGQLVVEKDADGNPRHRGSGKDLTYFDDATRERFTPHVVEPSAGADRGTLAFLCEAYHEDEAPDDKGQMQTRVVMKFHPRLAPIKVAVFPLLKKDGHPEAAKEIYRDLRSAGIATTYDEQAAIGKRYRRQDEIGTPWCITVDGDTAKDGTVTLRDRDSLEQVRIPVKEVTPEIQRRLRG</sequence>
<dbReference type="Proteomes" id="UP000315700">
    <property type="component" value="Chromosome"/>
</dbReference>
<dbReference type="InParanoid" id="A0A517SHQ1"/>
<name>A0A517SHQ1_9PLAN</name>
<dbReference type="InterPro" id="IPR002314">
    <property type="entry name" value="aa-tRNA-synt_IIb"/>
</dbReference>